<accession>A0A5C3PDS7</accession>
<dbReference type="InParanoid" id="A0A5C3PDS7"/>
<evidence type="ECO:0000313" key="2">
    <source>
        <dbReference type="EMBL" id="TFK87894.1"/>
    </source>
</evidence>
<sequence>MATCKSELAHDLEFRNNLQSPSPYEQNAVPSNSITMDYSKHEKSESRTTSNRCIDWEREKAHRSDRTPPPSLPTSLTLSPACNHRATPYSLSPLGLALEYAPAPYPNPGPPAPLSPTPAMPASEFALYTPCPPELEDVVVVDCAPPSYEYGANLTFSS</sequence>
<dbReference type="AlphaFoldDB" id="A0A5C3PDS7"/>
<feature type="compositionally biased region" description="Basic and acidic residues" evidence="1">
    <location>
        <begin position="54"/>
        <end position="66"/>
    </location>
</feature>
<gene>
    <name evidence="2" type="ORF">K466DRAFT_94812</name>
</gene>
<dbReference type="Proteomes" id="UP000308197">
    <property type="component" value="Unassembled WGS sequence"/>
</dbReference>
<organism evidence="2 3">
    <name type="scientific">Polyporus arcularius HHB13444</name>
    <dbReference type="NCBI Taxonomy" id="1314778"/>
    <lineage>
        <taxon>Eukaryota</taxon>
        <taxon>Fungi</taxon>
        <taxon>Dikarya</taxon>
        <taxon>Basidiomycota</taxon>
        <taxon>Agaricomycotina</taxon>
        <taxon>Agaricomycetes</taxon>
        <taxon>Polyporales</taxon>
        <taxon>Polyporaceae</taxon>
        <taxon>Polyporus</taxon>
    </lineage>
</organism>
<protein>
    <submittedName>
        <fullName evidence="2">Uncharacterized protein</fullName>
    </submittedName>
</protein>
<dbReference type="EMBL" id="ML211134">
    <property type="protein sequence ID" value="TFK87894.1"/>
    <property type="molecule type" value="Genomic_DNA"/>
</dbReference>
<feature type="compositionally biased region" description="Polar residues" evidence="1">
    <location>
        <begin position="16"/>
        <end position="36"/>
    </location>
</feature>
<evidence type="ECO:0000313" key="3">
    <source>
        <dbReference type="Proteomes" id="UP000308197"/>
    </source>
</evidence>
<reference evidence="2 3" key="1">
    <citation type="journal article" date="2019" name="Nat. Ecol. Evol.">
        <title>Megaphylogeny resolves global patterns of mushroom evolution.</title>
        <authorList>
            <person name="Varga T."/>
            <person name="Krizsan K."/>
            <person name="Foldi C."/>
            <person name="Dima B."/>
            <person name="Sanchez-Garcia M."/>
            <person name="Sanchez-Ramirez S."/>
            <person name="Szollosi G.J."/>
            <person name="Szarkandi J.G."/>
            <person name="Papp V."/>
            <person name="Albert L."/>
            <person name="Andreopoulos W."/>
            <person name="Angelini C."/>
            <person name="Antonin V."/>
            <person name="Barry K.W."/>
            <person name="Bougher N.L."/>
            <person name="Buchanan P."/>
            <person name="Buyck B."/>
            <person name="Bense V."/>
            <person name="Catcheside P."/>
            <person name="Chovatia M."/>
            <person name="Cooper J."/>
            <person name="Damon W."/>
            <person name="Desjardin D."/>
            <person name="Finy P."/>
            <person name="Geml J."/>
            <person name="Haridas S."/>
            <person name="Hughes K."/>
            <person name="Justo A."/>
            <person name="Karasinski D."/>
            <person name="Kautmanova I."/>
            <person name="Kiss B."/>
            <person name="Kocsube S."/>
            <person name="Kotiranta H."/>
            <person name="LaButti K.M."/>
            <person name="Lechner B.E."/>
            <person name="Liimatainen K."/>
            <person name="Lipzen A."/>
            <person name="Lukacs Z."/>
            <person name="Mihaltcheva S."/>
            <person name="Morgado L.N."/>
            <person name="Niskanen T."/>
            <person name="Noordeloos M.E."/>
            <person name="Ohm R.A."/>
            <person name="Ortiz-Santana B."/>
            <person name="Ovrebo C."/>
            <person name="Racz N."/>
            <person name="Riley R."/>
            <person name="Savchenko A."/>
            <person name="Shiryaev A."/>
            <person name="Soop K."/>
            <person name="Spirin V."/>
            <person name="Szebenyi C."/>
            <person name="Tomsovsky M."/>
            <person name="Tulloss R.E."/>
            <person name="Uehling J."/>
            <person name="Grigoriev I.V."/>
            <person name="Vagvolgyi C."/>
            <person name="Papp T."/>
            <person name="Martin F.M."/>
            <person name="Miettinen O."/>
            <person name="Hibbett D.S."/>
            <person name="Nagy L.G."/>
        </authorList>
    </citation>
    <scope>NUCLEOTIDE SEQUENCE [LARGE SCALE GENOMIC DNA]</scope>
    <source>
        <strain evidence="2 3">HHB13444</strain>
    </source>
</reference>
<feature type="region of interest" description="Disordered" evidence="1">
    <location>
        <begin position="14"/>
        <end position="79"/>
    </location>
</feature>
<evidence type="ECO:0000256" key="1">
    <source>
        <dbReference type="SAM" id="MobiDB-lite"/>
    </source>
</evidence>
<keyword evidence="3" id="KW-1185">Reference proteome</keyword>
<proteinExistence type="predicted"/>
<name>A0A5C3PDS7_9APHY</name>